<evidence type="ECO:0000256" key="1">
    <source>
        <dbReference type="SAM" id="SignalP"/>
    </source>
</evidence>
<sequence>MKPVKTMLFAICVTLAGTSAAFTAKQPDTAIPNQYAVNEFSTIADGIRIQMEPGGRYANVPNIDRPQIEDQLSVMASLLNGVASVEDLNPTDKVRLFNAQERVNSLLLQHDNERLFCEKTRVTGSHRPRTVCMTYAEREAARESAARLFRTYDRGISPEPNG</sequence>
<proteinExistence type="predicted"/>
<name>A0A2P1PV70_9GAMM</name>
<keyword evidence="1" id="KW-0732">Signal</keyword>
<reference evidence="2 3" key="1">
    <citation type="submission" date="2018-03" db="EMBL/GenBank/DDBJ databases">
        <title>Ahniella affigens gen. nov., sp. nov., a gammaproteobacterium isolated from sandy soil near a stream.</title>
        <authorList>
            <person name="Ko Y."/>
            <person name="Kim J.-H."/>
        </authorList>
    </citation>
    <scope>NUCLEOTIDE SEQUENCE [LARGE SCALE GENOMIC DNA]</scope>
    <source>
        <strain evidence="2 3">D13</strain>
    </source>
</reference>
<protein>
    <submittedName>
        <fullName evidence="2">Uncharacterized protein</fullName>
    </submittedName>
</protein>
<keyword evidence="3" id="KW-1185">Reference proteome</keyword>
<evidence type="ECO:0000313" key="2">
    <source>
        <dbReference type="EMBL" id="AVP98738.1"/>
    </source>
</evidence>
<dbReference type="AlphaFoldDB" id="A0A2P1PV70"/>
<accession>A0A2P1PV70</accession>
<dbReference type="OrthoDB" id="5956489at2"/>
<dbReference type="EMBL" id="CP027860">
    <property type="protein sequence ID" value="AVP98738.1"/>
    <property type="molecule type" value="Genomic_DNA"/>
</dbReference>
<reference evidence="2 3" key="2">
    <citation type="submission" date="2018-03" db="EMBL/GenBank/DDBJ databases">
        <authorList>
            <person name="Keele B.F."/>
        </authorList>
    </citation>
    <scope>NUCLEOTIDE SEQUENCE [LARGE SCALE GENOMIC DNA]</scope>
    <source>
        <strain evidence="2 3">D13</strain>
    </source>
</reference>
<feature type="chain" id="PRO_5015109419" evidence="1">
    <location>
        <begin position="25"/>
        <end position="162"/>
    </location>
</feature>
<dbReference type="RefSeq" id="WP_106892658.1">
    <property type="nucleotide sequence ID" value="NZ_CP027860.1"/>
</dbReference>
<gene>
    <name evidence="2" type="ORF">C7S18_16760</name>
</gene>
<dbReference type="Proteomes" id="UP000241074">
    <property type="component" value="Chromosome"/>
</dbReference>
<feature type="signal peptide" evidence="1">
    <location>
        <begin position="1"/>
        <end position="24"/>
    </location>
</feature>
<evidence type="ECO:0000313" key="3">
    <source>
        <dbReference type="Proteomes" id="UP000241074"/>
    </source>
</evidence>
<dbReference type="KEGG" id="xba:C7S18_16760"/>
<organism evidence="2 3">
    <name type="scientific">Ahniella affigens</name>
    <dbReference type="NCBI Taxonomy" id="2021234"/>
    <lineage>
        <taxon>Bacteria</taxon>
        <taxon>Pseudomonadati</taxon>
        <taxon>Pseudomonadota</taxon>
        <taxon>Gammaproteobacteria</taxon>
        <taxon>Lysobacterales</taxon>
        <taxon>Rhodanobacteraceae</taxon>
        <taxon>Ahniella</taxon>
    </lineage>
</organism>